<evidence type="ECO:0000313" key="3">
    <source>
        <dbReference type="Proteomes" id="UP001165393"/>
    </source>
</evidence>
<dbReference type="Proteomes" id="UP001165393">
    <property type="component" value="Unassembled WGS sequence"/>
</dbReference>
<feature type="transmembrane region" description="Helical" evidence="1">
    <location>
        <begin position="72"/>
        <end position="93"/>
    </location>
</feature>
<keyword evidence="1" id="KW-1133">Transmembrane helix</keyword>
<evidence type="ECO:0000256" key="1">
    <source>
        <dbReference type="SAM" id="Phobius"/>
    </source>
</evidence>
<dbReference type="RefSeq" id="WP_251260534.1">
    <property type="nucleotide sequence ID" value="NZ_JAMQGP010000002.1"/>
</dbReference>
<keyword evidence="3" id="KW-1185">Reference proteome</keyword>
<comment type="caution">
    <text evidence="2">The sequence shown here is derived from an EMBL/GenBank/DDBJ whole genome shotgun (WGS) entry which is preliminary data.</text>
</comment>
<feature type="transmembrane region" description="Helical" evidence="1">
    <location>
        <begin position="39"/>
        <end position="60"/>
    </location>
</feature>
<accession>A0AA41W545</accession>
<proteinExistence type="predicted"/>
<dbReference type="EMBL" id="JAMQGP010000002">
    <property type="protein sequence ID" value="MCM2679174.1"/>
    <property type="molecule type" value="Genomic_DNA"/>
</dbReference>
<name>A0AA41W545_9GAMM</name>
<sequence>MFTHGDKVTSFSRGGCRFKNAKLVIEDCTATIKPNWQSYAFESAFHLASIVTLLFIGSILLEANTDDSMQGLTYLIAFCLGFSALVRIICFFVRKSQYFDLNQRLFYSERAQKDAISIDDITTLQLSNKDVYAKQKSFSCGELCLVTRSGEGVMLLNNEDIREAEYDSASLAKFLSVPLERLRNGEVYLPNQAS</sequence>
<keyword evidence="1" id="KW-0472">Membrane</keyword>
<keyword evidence="1" id="KW-0812">Transmembrane</keyword>
<dbReference type="AlphaFoldDB" id="A0AA41W545"/>
<gene>
    <name evidence="2" type="ORF">NAF29_05720</name>
</gene>
<evidence type="ECO:0000313" key="2">
    <source>
        <dbReference type="EMBL" id="MCM2679174.1"/>
    </source>
</evidence>
<organism evidence="2 3">
    <name type="scientific">Echinimonas agarilytica</name>
    <dbReference type="NCBI Taxonomy" id="1215918"/>
    <lineage>
        <taxon>Bacteria</taxon>
        <taxon>Pseudomonadati</taxon>
        <taxon>Pseudomonadota</taxon>
        <taxon>Gammaproteobacteria</taxon>
        <taxon>Alteromonadales</taxon>
        <taxon>Echinimonadaceae</taxon>
        <taxon>Echinimonas</taxon>
    </lineage>
</organism>
<reference evidence="2 3" key="1">
    <citation type="journal article" date="2013" name="Antonie Van Leeuwenhoek">
        <title>Echinimonas agarilytica gen. nov., sp. nov., a new gammaproteobacterium isolated from the sea urchin Strongylocentrotus intermedius.</title>
        <authorList>
            <person name="Nedashkovskaya O.I."/>
            <person name="Stenkova A.M."/>
            <person name="Zhukova N.V."/>
            <person name="Van Trappen S."/>
            <person name="Lee J.S."/>
            <person name="Kim S.B."/>
        </authorList>
    </citation>
    <scope>NUCLEOTIDE SEQUENCE [LARGE SCALE GENOMIC DNA]</scope>
    <source>
        <strain evidence="2 3">KMM 6351</strain>
    </source>
</reference>
<protein>
    <submittedName>
        <fullName evidence="2">Uncharacterized protein</fullName>
    </submittedName>
</protein>